<dbReference type="GO" id="GO:0004721">
    <property type="term" value="F:phosphoprotein phosphatase activity"/>
    <property type="evidence" value="ECO:0007669"/>
    <property type="project" value="InterPro"/>
</dbReference>
<feature type="signal peptide" evidence="1">
    <location>
        <begin position="1"/>
        <end position="42"/>
    </location>
</feature>
<gene>
    <name evidence="2" type="ORF">HGA07_02760</name>
</gene>
<protein>
    <submittedName>
        <fullName evidence="2">Tyrosine-protein phosphatase</fullName>
    </submittedName>
</protein>
<feature type="chain" id="PRO_5031300265" evidence="1">
    <location>
        <begin position="43"/>
        <end position="321"/>
    </location>
</feature>
<dbReference type="EMBL" id="JAAXPE010000002">
    <property type="protein sequence ID" value="NKY84545.1"/>
    <property type="molecule type" value="Genomic_DNA"/>
</dbReference>
<dbReference type="Pfam" id="PF13350">
    <property type="entry name" value="Y_phosphatase3"/>
    <property type="match status" value="1"/>
</dbReference>
<keyword evidence="1" id="KW-0732">Signal</keyword>
<proteinExistence type="predicted"/>
<reference evidence="2 3" key="1">
    <citation type="submission" date="2020-04" db="EMBL/GenBank/DDBJ databases">
        <title>MicrobeNet Type strains.</title>
        <authorList>
            <person name="Nicholson A.C."/>
        </authorList>
    </citation>
    <scope>NUCLEOTIDE SEQUENCE [LARGE SCALE GENOMIC DNA]</scope>
    <source>
        <strain evidence="2 3">DSM 44445</strain>
    </source>
</reference>
<evidence type="ECO:0000256" key="1">
    <source>
        <dbReference type="SAM" id="SignalP"/>
    </source>
</evidence>
<dbReference type="SUPFAM" id="SSF52799">
    <property type="entry name" value="(Phosphotyrosine protein) phosphatases II"/>
    <property type="match status" value="1"/>
</dbReference>
<dbReference type="AlphaFoldDB" id="A0A7X6RG54"/>
<dbReference type="InterPro" id="IPR026893">
    <property type="entry name" value="Tyr/Ser_Pase_IphP-type"/>
</dbReference>
<organism evidence="2 3">
    <name type="scientific">Nocardia veterana</name>
    <dbReference type="NCBI Taxonomy" id="132249"/>
    <lineage>
        <taxon>Bacteria</taxon>
        <taxon>Bacillati</taxon>
        <taxon>Actinomycetota</taxon>
        <taxon>Actinomycetes</taxon>
        <taxon>Mycobacteriales</taxon>
        <taxon>Nocardiaceae</taxon>
        <taxon>Nocardia</taxon>
    </lineage>
</organism>
<keyword evidence="3" id="KW-1185">Reference proteome</keyword>
<comment type="caution">
    <text evidence="2">The sequence shown here is derived from an EMBL/GenBank/DDBJ whole genome shotgun (WGS) entry which is preliminary data.</text>
</comment>
<dbReference type="Gene3D" id="3.90.190.10">
    <property type="entry name" value="Protein tyrosine phosphatase superfamily"/>
    <property type="match status" value="1"/>
</dbReference>
<name>A0A7X6RG54_9NOCA</name>
<evidence type="ECO:0000313" key="2">
    <source>
        <dbReference type="EMBL" id="NKY84545.1"/>
    </source>
</evidence>
<dbReference type="InterPro" id="IPR029021">
    <property type="entry name" value="Prot-tyrosine_phosphatase-like"/>
</dbReference>
<evidence type="ECO:0000313" key="3">
    <source>
        <dbReference type="Proteomes" id="UP000523447"/>
    </source>
</evidence>
<accession>A0A7X6RG54</accession>
<dbReference type="Proteomes" id="UP000523447">
    <property type="component" value="Unassembled WGS sequence"/>
</dbReference>
<sequence>MRRTSRKGTPLVPISHVLRGSVAGLAAALIAVLPAATTPAFAAPPLVHTAPATSDQQQSLGISAPNARDIGGYPTQHGGGKIRFGVVYRSDALNRLSPADQQKLTSLGIGKIIDFRSPNEMKAAPDQLPPSIPYSAQSVWNPSNDFYLMVSGVIAGGPQAQQDQLGNGKAAQIMRDYYRWLVTDDAARAQFAAAVQTIAGSPDAVLYHCTSGKDRTGWMTAILMSALGVPKGQIYKDYLASNDYLAASNKAQMDALVQRGLVQDPALFDPILGVQADYLDASFDQVRQSYGSFDRFLSDGLGVDAATVDALKTKLLDKPGR</sequence>